<dbReference type="STRING" id="1618574.UT24_C0037G0013"/>
<gene>
    <name evidence="1" type="ORF">UT24_C0037G0013</name>
</gene>
<dbReference type="AlphaFoldDB" id="A0A0G0PKN7"/>
<dbReference type="Proteomes" id="UP000033881">
    <property type="component" value="Unassembled WGS sequence"/>
</dbReference>
<evidence type="ECO:0000313" key="2">
    <source>
        <dbReference type="Proteomes" id="UP000033881"/>
    </source>
</evidence>
<organism evidence="1 2">
    <name type="scientific">Candidatus Woesebacteria bacterium GW2011_GWB1_39_12</name>
    <dbReference type="NCBI Taxonomy" id="1618574"/>
    <lineage>
        <taxon>Bacteria</taxon>
        <taxon>Candidatus Woeseibacteriota</taxon>
    </lineage>
</organism>
<proteinExistence type="predicted"/>
<dbReference type="EMBL" id="LBWB01000037">
    <property type="protein sequence ID" value="KKQ98674.1"/>
    <property type="molecule type" value="Genomic_DNA"/>
</dbReference>
<reference evidence="1 2" key="1">
    <citation type="journal article" date="2015" name="Nature">
        <title>rRNA introns, odd ribosomes, and small enigmatic genomes across a large radiation of phyla.</title>
        <authorList>
            <person name="Brown C.T."/>
            <person name="Hug L.A."/>
            <person name="Thomas B.C."/>
            <person name="Sharon I."/>
            <person name="Castelle C.J."/>
            <person name="Singh A."/>
            <person name="Wilkins M.J."/>
            <person name="Williams K.H."/>
            <person name="Banfield J.F."/>
        </authorList>
    </citation>
    <scope>NUCLEOTIDE SEQUENCE [LARGE SCALE GENOMIC DNA]</scope>
</reference>
<protein>
    <submittedName>
        <fullName evidence="1">Uncharacterized protein</fullName>
    </submittedName>
</protein>
<comment type="caution">
    <text evidence="1">The sequence shown here is derived from an EMBL/GenBank/DDBJ whole genome shotgun (WGS) entry which is preliminary data.</text>
</comment>
<evidence type="ECO:0000313" key="1">
    <source>
        <dbReference type="EMBL" id="KKQ98674.1"/>
    </source>
</evidence>
<name>A0A0G0PKN7_9BACT</name>
<accession>A0A0G0PKN7</accession>
<sequence>MLITVTLPWWKAQELGKKTCTFVINTEQSELDGEIASECIAKGLTLLNESVKLPPYIAAKAVPLFIQSVLGAEYGVAYNVKMD</sequence>